<protein>
    <recommendedName>
        <fullName evidence="6">L domain-like protein</fullName>
    </recommendedName>
</protein>
<dbReference type="InterPro" id="IPR001611">
    <property type="entry name" value="Leu-rich_rpt"/>
</dbReference>
<feature type="compositionally biased region" description="Low complexity" evidence="3">
    <location>
        <begin position="417"/>
        <end position="427"/>
    </location>
</feature>
<feature type="region of interest" description="Disordered" evidence="3">
    <location>
        <begin position="249"/>
        <end position="330"/>
    </location>
</feature>
<feature type="compositionally biased region" description="Polar residues" evidence="3">
    <location>
        <begin position="170"/>
        <end position="180"/>
    </location>
</feature>
<feature type="region of interest" description="Disordered" evidence="3">
    <location>
        <begin position="353"/>
        <end position="400"/>
    </location>
</feature>
<dbReference type="SMART" id="SM00364">
    <property type="entry name" value="LRR_BAC"/>
    <property type="match status" value="8"/>
</dbReference>
<dbReference type="GO" id="GO:0005737">
    <property type="term" value="C:cytoplasm"/>
    <property type="evidence" value="ECO:0007669"/>
    <property type="project" value="TreeGrafter"/>
</dbReference>
<name>A0A3D8RCX9_9HELO</name>
<dbReference type="InterPro" id="IPR032675">
    <property type="entry name" value="LRR_dom_sf"/>
</dbReference>
<dbReference type="Pfam" id="PF13855">
    <property type="entry name" value="LRR_8"/>
    <property type="match status" value="1"/>
</dbReference>
<dbReference type="AlphaFoldDB" id="A0A3D8RCX9"/>
<dbReference type="OrthoDB" id="676979at2759"/>
<feature type="compositionally biased region" description="Polar residues" evidence="3">
    <location>
        <begin position="249"/>
        <end position="259"/>
    </location>
</feature>
<dbReference type="Gene3D" id="3.80.10.10">
    <property type="entry name" value="Ribonuclease Inhibitor"/>
    <property type="match status" value="3"/>
</dbReference>
<dbReference type="SMART" id="SM00369">
    <property type="entry name" value="LRR_TYP"/>
    <property type="match status" value="7"/>
</dbReference>
<feature type="compositionally biased region" description="Polar residues" evidence="3">
    <location>
        <begin position="32"/>
        <end position="49"/>
    </location>
</feature>
<feature type="compositionally biased region" description="Polar residues" evidence="3">
    <location>
        <begin position="83"/>
        <end position="96"/>
    </location>
</feature>
<feature type="region of interest" description="Disordered" evidence="3">
    <location>
        <begin position="1"/>
        <end position="237"/>
    </location>
</feature>
<dbReference type="SUPFAM" id="SSF52058">
    <property type="entry name" value="L domain-like"/>
    <property type="match status" value="2"/>
</dbReference>
<dbReference type="Proteomes" id="UP000256328">
    <property type="component" value="Unassembled WGS sequence"/>
</dbReference>
<evidence type="ECO:0000256" key="2">
    <source>
        <dbReference type="ARBA" id="ARBA00022737"/>
    </source>
</evidence>
<feature type="region of interest" description="Disordered" evidence="3">
    <location>
        <begin position="827"/>
        <end position="863"/>
    </location>
</feature>
<dbReference type="PROSITE" id="PS51450">
    <property type="entry name" value="LRR"/>
    <property type="match status" value="4"/>
</dbReference>
<keyword evidence="2" id="KW-0677">Repeat</keyword>
<evidence type="ECO:0000313" key="5">
    <source>
        <dbReference type="Proteomes" id="UP000256328"/>
    </source>
</evidence>
<accession>A0A3D8RCX9</accession>
<evidence type="ECO:0008006" key="6">
    <source>
        <dbReference type="Google" id="ProtNLM"/>
    </source>
</evidence>
<feature type="compositionally biased region" description="Polar residues" evidence="3">
    <location>
        <begin position="284"/>
        <end position="296"/>
    </location>
</feature>
<dbReference type="InterPro" id="IPR050216">
    <property type="entry name" value="LRR_domain-containing"/>
</dbReference>
<reference evidence="4 5" key="1">
    <citation type="journal article" date="2018" name="IMA Fungus">
        <title>IMA Genome-F 9: Draft genome sequence of Annulohypoxylon stygium, Aspergillus mulundensis, Berkeleyomyces basicola (syn. Thielaviopsis basicola), Ceratocystis smalleyi, two Cercospora beticola strains, Coleophoma cylindrospora, Fusarium fracticaudum, Phialophora cf. hyalina, and Morchella septimelata.</title>
        <authorList>
            <person name="Wingfield B.D."/>
            <person name="Bills G.F."/>
            <person name="Dong Y."/>
            <person name="Huang W."/>
            <person name="Nel W.J."/>
            <person name="Swalarsk-Parry B.S."/>
            <person name="Vaghefi N."/>
            <person name="Wilken P.M."/>
            <person name="An Z."/>
            <person name="de Beer Z.W."/>
            <person name="De Vos L."/>
            <person name="Chen L."/>
            <person name="Duong T.A."/>
            <person name="Gao Y."/>
            <person name="Hammerbacher A."/>
            <person name="Kikkert J.R."/>
            <person name="Li Y."/>
            <person name="Li H."/>
            <person name="Li K."/>
            <person name="Li Q."/>
            <person name="Liu X."/>
            <person name="Ma X."/>
            <person name="Naidoo K."/>
            <person name="Pethybridge S.J."/>
            <person name="Sun J."/>
            <person name="Steenkamp E.T."/>
            <person name="van der Nest M.A."/>
            <person name="van Wyk S."/>
            <person name="Wingfield M.J."/>
            <person name="Xiong C."/>
            <person name="Yue Q."/>
            <person name="Zhang X."/>
        </authorList>
    </citation>
    <scope>NUCLEOTIDE SEQUENCE [LARGE SCALE GENOMIC DNA]</scope>
    <source>
        <strain evidence="4 5">BP5796</strain>
    </source>
</reference>
<dbReference type="Pfam" id="PF12799">
    <property type="entry name" value="LRR_4"/>
    <property type="match status" value="1"/>
</dbReference>
<dbReference type="PANTHER" id="PTHR48051">
    <property type="match status" value="1"/>
</dbReference>
<organism evidence="4 5">
    <name type="scientific">Coleophoma crateriformis</name>
    <dbReference type="NCBI Taxonomy" id="565419"/>
    <lineage>
        <taxon>Eukaryota</taxon>
        <taxon>Fungi</taxon>
        <taxon>Dikarya</taxon>
        <taxon>Ascomycota</taxon>
        <taxon>Pezizomycotina</taxon>
        <taxon>Leotiomycetes</taxon>
        <taxon>Helotiales</taxon>
        <taxon>Dermateaceae</taxon>
        <taxon>Coleophoma</taxon>
    </lineage>
</organism>
<feature type="compositionally biased region" description="Basic and acidic residues" evidence="3">
    <location>
        <begin position="157"/>
        <end position="169"/>
    </location>
</feature>
<evidence type="ECO:0000256" key="3">
    <source>
        <dbReference type="SAM" id="MobiDB-lite"/>
    </source>
</evidence>
<feature type="compositionally biased region" description="Low complexity" evidence="3">
    <location>
        <begin position="836"/>
        <end position="847"/>
    </location>
</feature>
<keyword evidence="1" id="KW-0433">Leucine-rich repeat</keyword>
<feature type="compositionally biased region" description="Low complexity" evidence="3">
    <location>
        <begin position="356"/>
        <end position="369"/>
    </location>
</feature>
<evidence type="ECO:0000313" key="4">
    <source>
        <dbReference type="EMBL" id="RDW71778.1"/>
    </source>
</evidence>
<feature type="compositionally biased region" description="Low complexity" evidence="3">
    <location>
        <begin position="97"/>
        <end position="120"/>
    </location>
</feature>
<gene>
    <name evidence="4" type="ORF">BP5796_07812</name>
</gene>
<dbReference type="InterPro" id="IPR025875">
    <property type="entry name" value="Leu-rich_rpt_4"/>
</dbReference>
<evidence type="ECO:0000256" key="1">
    <source>
        <dbReference type="ARBA" id="ARBA00022614"/>
    </source>
</evidence>
<feature type="compositionally biased region" description="Low complexity" evidence="3">
    <location>
        <begin position="50"/>
        <end position="67"/>
    </location>
</feature>
<dbReference type="PANTHER" id="PTHR48051:SF27">
    <property type="entry name" value="LEUCINE-RICH REPEAT-CONTAINING PROTEIN 40"/>
    <property type="match status" value="1"/>
</dbReference>
<sequence length="1069" mass="115958">MDQEYRAPPRVSGLPRPTSRLPIPQAVRPSPSLENLQSPLQQSRIGQGISNPRLRSSPSRDSLSAPSTRPRPVPAQSKLREPTSGSAQIRNPSPDTRSPSRQPLLRKSSSSSVLRRPLQPTTVQQAQARQLANENDGGEDCVQGGLGTVTEQNDNPEGPRKLSLSERTMETLQTIPSSPAVQRRKSSFYNTEQPVRSPSRSSHSSSRPNSSHTDASMKLPSRSASSRPTSSSGSAEFSLSDLQLAKNTVKQPLLSSVSTPVKRPTAARTLKTPSSVRSIRAPEISSSKLPAPNTNYALRDASPSAPQPSTRSSIYKPGNQTVAPGRQLKPRASVSGLFRKASMPSLNQVKDAEFLTSSKKVSPTFSSSSSDDRFPDAFSTSSSKGTVISASDDQGATAPKASITLREQIAKAKAAKRAAASGPSSSSNPENEVPVIPTASFDFGLPQDPFDQKVDPKSIKSVLRKRINTARTDGRLNIAALGLKEIPEDVMSMYNLEAISAQDGSWAESVDLTRFVAADNEFEELGEDVFPDIDPRAAFDDDEMAKGNQFGGLETLDLHGNLLKRVPRGLRWLELLTTLNLSNNKLGNDCFTVISQIPSLRDLKVAGNGLSGALDDSISRLEHLEVLDLQRNSLSSLPDSLAELVHLRVLNLAENQLSSLPFQALRDLPIVELIARKNKLSGVLVPQGVEKLSQLQILDVTNNSLTALAHSELDLPALHQLSCSCNRITKLPDISSWSSLLTIAVEDNNISSLPEGFVTLPKIKNADFSGNDLKTLDDRIGAMEALVVFRVSGNPLREKKFTAMATEDLKRALQARIAPEEPVITDTGSVDDEFLTPQTTPTRPSSSDWPITAGTTLDRSGTRSTSLNPVIAAQIASSHTIKTLELHHNCLKEIPSSIAFFAATLTTLSLAHNELTSDTFLTEELELPALKELNLSANTFNSLQPLMQHLIAPQLEKLDISFNRLTFLPVLRSHFPNLRTLLASNNTVRELSPEAVKGLYVLDCNSNELNSLNARIGLLGGPNGLQRLDVRGNRFRVPKYTILEKGTEATLAWLKDRIPVGEADMSDLD</sequence>
<feature type="compositionally biased region" description="Polar residues" evidence="3">
    <location>
        <begin position="380"/>
        <end position="394"/>
    </location>
</feature>
<feature type="region of interest" description="Disordered" evidence="3">
    <location>
        <begin position="414"/>
        <end position="439"/>
    </location>
</feature>
<feature type="compositionally biased region" description="Polar residues" evidence="3">
    <location>
        <begin position="121"/>
        <end position="133"/>
    </location>
</feature>
<feature type="compositionally biased region" description="Low complexity" evidence="3">
    <location>
        <begin position="220"/>
        <end position="235"/>
    </location>
</feature>
<feature type="compositionally biased region" description="Polar residues" evidence="3">
    <location>
        <begin position="307"/>
        <end position="322"/>
    </location>
</feature>
<feature type="compositionally biased region" description="Polar residues" evidence="3">
    <location>
        <begin position="853"/>
        <end position="863"/>
    </location>
</feature>
<proteinExistence type="predicted"/>
<keyword evidence="5" id="KW-1185">Reference proteome</keyword>
<dbReference type="InterPro" id="IPR003591">
    <property type="entry name" value="Leu-rich_rpt_typical-subtyp"/>
</dbReference>
<dbReference type="EMBL" id="PDLN01000011">
    <property type="protein sequence ID" value="RDW71778.1"/>
    <property type="molecule type" value="Genomic_DNA"/>
</dbReference>
<feature type="compositionally biased region" description="Low complexity" evidence="3">
    <location>
        <begin position="196"/>
        <end position="212"/>
    </location>
</feature>
<comment type="caution">
    <text evidence="4">The sequence shown here is derived from an EMBL/GenBank/DDBJ whole genome shotgun (WGS) entry which is preliminary data.</text>
</comment>